<keyword evidence="3" id="KW-0997">Cell inner membrane</keyword>
<feature type="compositionally biased region" description="Basic and acidic residues" evidence="8">
    <location>
        <begin position="306"/>
        <end position="324"/>
    </location>
</feature>
<dbReference type="HAMAP" id="MF_00672">
    <property type="entry name" value="UPF0761"/>
    <property type="match status" value="1"/>
</dbReference>
<keyword evidence="6 7" id="KW-0472">Membrane</keyword>
<feature type="transmembrane region" description="Helical" evidence="7">
    <location>
        <begin position="12"/>
        <end position="34"/>
    </location>
</feature>
<dbReference type="GO" id="GO:0005886">
    <property type="term" value="C:plasma membrane"/>
    <property type="evidence" value="ECO:0007669"/>
    <property type="project" value="UniProtKB-SubCell"/>
</dbReference>
<comment type="subcellular location">
    <subcellularLocation>
        <location evidence="1 7">Cell membrane</location>
        <topology evidence="1 7">Multi-pass membrane protein</topology>
    </subcellularLocation>
</comment>
<sequence length="330" mass="37020">MVISPYRQSLVFIAKTKTVIWSCLLTCFAFLCYFGKRVSDDRITVNASSLAYTTLLSLVPLITVLFSVMSAFPVFETWQQSVESFLYTNLVPNATGAVQGHIEGFVANTGKMTSIGSGALFMVALLLINTIDKHINHIWRCKIERSFFLSFAVYWLILTFGPLFIAISLGISSYLLSLSFVTDMTEVAETVSLLKLIPALLGTLGLFVMYVVIPHRHVPMRYALIGACISALLFEAIKRIFAWYLVQFPSYEVIYGALATIPILLVWIYVCWLIVLLGAEITASLTEFTEQLKLKTLQSEVVPEIEPEKMAPKMKSAIESERQQQSHNQQ</sequence>
<dbReference type="EMBL" id="CP044399">
    <property type="protein sequence ID" value="QFI39455.1"/>
    <property type="molecule type" value="Genomic_DNA"/>
</dbReference>
<feature type="transmembrane region" description="Helical" evidence="7">
    <location>
        <begin position="222"/>
        <end position="241"/>
    </location>
</feature>
<evidence type="ECO:0000256" key="6">
    <source>
        <dbReference type="ARBA" id="ARBA00023136"/>
    </source>
</evidence>
<evidence type="ECO:0000313" key="10">
    <source>
        <dbReference type="Proteomes" id="UP000327424"/>
    </source>
</evidence>
<dbReference type="RefSeq" id="WP_019441240.1">
    <property type="nucleotide sequence ID" value="NZ_ALOE01000014.1"/>
</dbReference>
<accession>A0A5J6WRC3</accession>
<dbReference type="InterPro" id="IPR017039">
    <property type="entry name" value="Virul_fac_BrkB"/>
</dbReference>
<keyword evidence="2 7" id="KW-1003">Cell membrane</keyword>
<feature type="transmembrane region" description="Helical" evidence="7">
    <location>
        <begin position="55"/>
        <end position="75"/>
    </location>
</feature>
<dbReference type="NCBIfam" id="TIGR00765">
    <property type="entry name" value="yihY_not_rbn"/>
    <property type="match status" value="1"/>
</dbReference>
<feature type="transmembrane region" description="Helical" evidence="7">
    <location>
        <begin position="196"/>
        <end position="213"/>
    </location>
</feature>
<reference evidence="9 10" key="1">
    <citation type="submission" date="2019-09" db="EMBL/GenBank/DDBJ databases">
        <title>Hybrid Assembly of the complete Genome of the Deep-Sea Bacterium Moritella marina from long Nanopore and Illumina reads.</title>
        <authorList>
            <person name="Magin S."/>
            <person name="Georgoulis A."/>
            <person name="Papadimitriou K."/>
            <person name="Iliakis G."/>
            <person name="Vorgias C.E."/>
        </authorList>
    </citation>
    <scope>NUCLEOTIDE SEQUENCE [LARGE SCALE GENOMIC DNA]</scope>
    <source>
        <strain evidence="9 10">MP-1</strain>
    </source>
</reference>
<evidence type="ECO:0000256" key="5">
    <source>
        <dbReference type="ARBA" id="ARBA00022989"/>
    </source>
</evidence>
<evidence type="ECO:0000256" key="7">
    <source>
        <dbReference type="HAMAP-Rule" id="MF_00672"/>
    </source>
</evidence>
<dbReference type="NCBIfam" id="NF002457">
    <property type="entry name" value="PRK01637.1"/>
    <property type="match status" value="1"/>
</dbReference>
<feature type="transmembrane region" description="Helical" evidence="7">
    <location>
        <begin position="112"/>
        <end position="131"/>
    </location>
</feature>
<keyword evidence="10" id="KW-1185">Reference proteome</keyword>
<dbReference type="Pfam" id="PF03631">
    <property type="entry name" value="Virul_fac_BrkB"/>
    <property type="match status" value="1"/>
</dbReference>
<evidence type="ECO:0000256" key="4">
    <source>
        <dbReference type="ARBA" id="ARBA00022692"/>
    </source>
</evidence>
<evidence type="ECO:0000256" key="1">
    <source>
        <dbReference type="ARBA" id="ARBA00004651"/>
    </source>
</evidence>
<evidence type="ECO:0000256" key="3">
    <source>
        <dbReference type="ARBA" id="ARBA00022519"/>
    </source>
</evidence>
<dbReference type="OrthoDB" id="9808671at2"/>
<dbReference type="KEGG" id="mmaa:FR932_17220"/>
<dbReference type="Proteomes" id="UP000327424">
    <property type="component" value="Chromosome"/>
</dbReference>
<feature type="region of interest" description="Disordered" evidence="8">
    <location>
        <begin position="305"/>
        <end position="330"/>
    </location>
</feature>
<dbReference type="PANTHER" id="PTHR30213">
    <property type="entry name" value="INNER MEMBRANE PROTEIN YHJD"/>
    <property type="match status" value="1"/>
</dbReference>
<comment type="similarity">
    <text evidence="7">Belongs to the UPF0761 family.</text>
</comment>
<keyword evidence="5 7" id="KW-1133">Transmembrane helix</keyword>
<organism evidence="9 10">
    <name type="scientific">Moritella marina ATCC 15381</name>
    <dbReference type="NCBI Taxonomy" id="1202962"/>
    <lineage>
        <taxon>Bacteria</taxon>
        <taxon>Pseudomonadati</taxon>
        <taxon>Pseudomonadota</taxon>
        <taxon>Gammaproteobacteria</taxon>
        <taxon>Alteromonadales</taxon>
        <taxon>Moritellaceae</taxon>
        <taxon>Moritella</taxon>
    </lineage>
</organism>
<feature type="transmembrane region" description="Helical" evidence="7">
    <location>
        <begin position="152"/>
        <end position="176"/>
    </location>
</feature>
<keyword evidence="4 7" id="KW-0812">Transmembrane</keyword>
<evidence type="ECO:0000256" key="2">
    <source>
        <dbReference type="ARBA" id="ARBA00022475"/>
    </source>
</evidence>
<dbReference type="InterPro" id="IPR023679">
    <property type="entry name" value="UPF0761_bac"/>
</dbReference>
<gene>
    <name evidence="9" type="ORF">FR932_17220</name>
</gene>
<evidence type="ECO:0000256" key="8">
    <source>
        <dbReference type="SAM" id="MobiDB-lite"/>
    </source>
</evidence>
<proteinExistence type="inferred from homology"/>
<dbReference type="AlphaFoldDB" id="A0A5J6WRC3"/>
<name>A0A5J6WRC3_MORMI</name>
<dbReference type="PANTHER" id="PTHR30213:SF0">
    <property type="entry name" value="UPF0761 MEMBRANE PROTEIN YIHY"/>
    <property type="match status" value="1"/>
</dbReference>
<evidence type="ECO:0000313" key="9">
    <source>
        <dbReference type="EMBL" id="QFI39455.1"/>
    </source>
</evidence>
<protein>
    <recommendedName>
        <fullName evidence="7">UPF0761 membrane protein FR932_17220</fullName>
    </recommendedName>
</protein>
<feature type="transmembrane region" description="Helical" evidence="7">
    <location>
        <begin position="253"/>
        <end position="277"/>
    </location>
</feature>